<dbReference type="SUPFAM" id="SSF56784">
    <property type="entry name" value="HAD-like"/>
    <property type="match status" value="1"/>
</dbReference>
<comment type="similarity">
    <text evidence="1">Belongs to the TIM50 family.</text>
</comment>
<dbReference type="GO" id="GO:0015031">
    <property type="term" value="P:protein transport"/>
    <property type="evidence" value="ECO:0007669"/>
    <property type="project" value="UniProtKB-KW"/>
</dbReference>
<dbReference type="GO" id="GO:0005744">
    <property type="term" value="C:TIM23 mitochondrial import inner membrane translocase complex"/>
    <property type="evidence" value="ECO:0007669"/>
    <property type="project" value="UniProtKB-UniRule"/>
</dbReference>
<dbReference type="HOGENOM" id="CLU_020262_3_0_1"/>
<evidence type="ECO:0000313" key="5">
    <source>
        <dbReference type="Proteomes" id="UP000000600"/>
    </source>
</evidence>
<dbReference type="InParanoid" id="A0BT40"/>
<dbReference type="GeneID" id="5014889"/>
<dbReference type="EMBL" id="CT868015">
    <property type="protein sequence ID" value="CAK61707.1"/>
    <property type="molecule type" value="Genomic_DNA"/>
</dbReference>
<comment type="subcellular location">
    <subcellularLocation>
        <location evidence="1">Mitochondrion inner membrane</location>
        <topology evidence="1">Single-pass membrane protein</topology>
    </subcellularLocation>
</comment>
<dbReference type="GO" id="GO:0004721">
    <property type="term" value="F:phosphoprotein phosphatase activity"/>
    <property type="evidence" value="ECO:0000318"/>
    <property type="project" value="GO_Central"/>
</dbReference>
<evidence type="ECO:0000259" key="3">
    <source>
        <dbReference type="PROSITE" id="PS50969"/>
    </source>
</evidence>
<sequence length="343" mass="39377">MNSKPHYNTHKLTLTKPSKKSQFYSDDGESTTPHSINSFKQHKQEFQTDDSDCGTPISPSGKTPQKPQQSKFKPKPSTIQQLFTNTAKNVLQNKQTHSDAELKTQKQYEVSVKNHPFRHLIFGESVSETTLKKHLLLTQRGLIYATKCLKGPSDQFIKSRQVEVPKEENKSKVLLLDLDETLIHCCGSKEQAQVNINQISFNVRPYTNYFLNKLSQVYSIFVFTASSPSYASIVVDYLDPDQTKIIGIFSRNHCMETKNGFFIKDLRTLKDIDLSSTLIVDNLAHSFGLQIDNGIPILEWNSDEKDEELKQLAEYLIRASQVEDVRIFNRENLRLRELINYQL</sequence>
<dbReference type="PROSITE" id="PS50969">
    <property type="entry name" value="FCP1"/>
    <property type="match status" value="1"/>
</dbReference>
<dbReference type="Proteomes" id="UP000000600">
    <property type="component" value="Unassembled WGS sequence"/>
</dbReference>
<dbReference type="AlphaFoldDB" id="A0BT40"/>
<comment type="subunit">
    <text evidence="1">Component of the TIM23 complex.</text>
</comment>
<dbReference type="InterPro" id="IPR050365">
    <property type="entry name" value="TIM50"/>
</dbReference>
<evidence type="ECO:0000256" key="1">
    <source>
        <dbReference type="RuleBase" id="RU365079"/>
    </source>
</evidence>
<feature type="domain" description="FCP1 homology" evidence="3">
    <location>
        <begin position="167"/>
        <end position="319"/>
    </location>
</feature>
<dbReference type="KEGG" id="ptm:GSPATT00031939001"/>
<keyword evidence="1" id="KW-0811">Translocation</keyword>
<dbReference type="RefSeq" id="XP_001429105.1">
    <property type="nucleotide sequence ID" value="XM_001429068.1"/>
</dbReference>
<feature type="region of interest" description="Disordered" evidence="2">
    <location>
        <begin position="1"/>
        <end position="77"/>
    </location>
</feature>
<dbReference type="InterPro" id="IPR036412">
    <property type="entry name" value="HAD-like_sf"/>
</dbReference>
<comment type="function">
    <text evidence="1">Essential component of the TIM23 complex, a complex that mediates the translocation of transit peptide-containing proteins across the mitochondrial inner membrane.</text>
</comment>
<keyword evidence="1" id="KW-0809">Transit peptide</keyword>
<dbReference type="OMA" id="ETLIHCC"/>
<dbReference type="eggNOG" id="KOG1605">
    <property type="taxonomic scope" value="Eukaryota"/>
</dbReference>
<reference evidence="4 5" key="1">
    <citation type="journal article" date="2006" name="Nature">
        <title>Global trends of whole-genome duplications revealed by the ciliate Paramecium tetraurelia.</title>
        <authorList>
            <consortium name="Genoscope"/>
            <person name="Aury J.-M."/>
            <person name="Jaillon O."/>
            <person name="Duret L."/>
            <person name="Noel B."/>
            <person name="Jubin C."/>
            <person name="Porcel B.M."/>
            <person name="Segurens B."/>
            <person name="Daubin V."/>
            <person name="Anthouard V."/>
            <person name="Aiach N."/>
            <person name="Arnaiz O."/>
            <person name="Billaut A."/>
            <person name="Beisson J."/>
            <person name="Blanc I."/>
            <person name="Bouhouche K."/>
            <person name="Camara F."/>
            <person name="Duharcourt S."/>
            <person name="Guigo R."/>
            <person name="Gogendeau D."/>
            <person name="Katinka M."/>
            <person name="Keller A.-M."/>
            <person name="Kissmehl R."/>
            <person name="Klotz C."/>
            <person name="Koll F."/>
            <person name="Le Moue A."/>
            <person name="Lepere C."/>
            <person name="Malinsky S."/>
            <person name="Nowacki M."/>
            <person name="Nowak J.K."/>
            <person name="Plattner H."/>
            <person name="Poulain J."/>
            <person name="Ruiz F."/>
            <person name="Serrano V."/>
            <person name="Zagulski M."/>
            <person name="Dessen P."/>
            <person name="Betermier M."/>
            <person name="Weissenbach J."/>
            <person name="Scarpelli C."/>
            <person name="Schachter V."/>
            <person name="Sperling L."/>
            <person name="Meyer E."/>
            <person name="Cohen J."/>
            <person name="Wincker P."/>
        </authorList>
    </citation>
    <scope>NUCLEOTIDE SEQUENCE [LARGE SCALE GENOMIC DNA]</scope>
    <source>
        <strain evidence="4 5">Stock d4-2</strain>
    </source>
</reference>
<dbReference type="Gene3D" id="3.40.50.1000">
    <property type="entry name" value="HAD superfamily/HAD-like"/>
    <property type="match status" value="1"/>
</dbReference>
<keyword evidence="1" id="KW-0496">Mitochondrion</keyword>
<keyword evidence="1" id="KW-0813">Transport</keyword>
<keyword evidence="1" id="KW-0653">Protein transport</keyword>
<dbReference type="InterPro" id="IPR023214">
    <property type="entry name" value="HAD_sf"/>
</dbReference>
<name>A0BT40_PARTE</name>
<protein>
    <recommendedName>
        <fullName evidence="1">Mitochondrial import inner membrane translocase subunit TIM50</fullName>
    </recommendedName>
</protein>
<dbReference type="STRING" id="5888.A0BT40"/>
<keyword evidence="5" id="KW-1185">Reference proteome</keyword>
<dbReference type="SMART" id="SM00577">
    <property type="entry name" value="CPDc"/>
    <property type="match status" value="1"/>
</dbReference>
<dbReference type="FunFam" id="3.40.50.1000:FF:000121">
    <property type="entry name" value="Uncharacterized protein"/>
    <property type="match status" value="1"/>
</dbReference>
<dbReference type="InterPro" id="IPR004274">
    <property type="entry name" value="FCP1_dom"/>
</dbReference>
<dbReference type="OrthoDB" id="10249888at2759"/>
<proteinExistence type="inferred from homology"/>
<feature type="compositionally biased region" description="Low complexity" evidence="2">
    <location>
        <begin position="62"/>
        <end position="77"/>
    </location>
</feature>
<organism evidence="4 5">
    <name type="scientific">Paramecium tetraurelia</name>
    <dbReference type="NCBI Taxonomy" id="5888"/>
    <lineage>
        <taxon>Eukaryota</taxon>
        <taxon>Sar</taxon>
        <taxon>Alveolata</taxon>
        <taxon>Ciliophora</taxon>
        <taxon>Intramacronucleata</taxon>
        <taxon>Oligohymenophorea</taxon>
        <taxon>Peniculida</taxon>
        <taxon>Parameciidae</taxon>
        <taxon>Paramecium</taxon>
    </lineage>
</organism>
<gene>
    <name evidence="4" type="ORF">GSPATT00031939001</name>
</gene>
<dbReference type="Pfam" id="PF03031">
    <property type="entry name" value="NIF"/>
    <property type="match status" value="1"/>
</dbReference>
<dbReference type="PANTHER" id="PTHR12210">
    <property type="entry name" value="DULLARD PROTEIN PHOSPHATASE"/>
    <property type="match status" value="1"/>
</dbReference>
<accession>A0BT40</accession>
<dbReference type="CDD" id="cd07521">
    <property type="entry name" value="HAD_FCP1-like"/>
    <property type="match status" value="1"/>
</dbReference>
<evidence type="ECO:0000313" key="4">
    <source>
        <dbReference type="EMBL" id="CAK61707.1"/>
    </source>
</evidence>
<evidence type="ECO:0000256" key="2">
    <source>
        <dbReference type="SAM" id="MobiDB-lite"/>
    </source>
</evidence>
<feature type="compositionally biased region" description="Polar residues" evidence="2">
    <location>
        <begin position="1"/>
        <end position="39"/>
    </location>
</feature>